<dbReference type="Proteomes" id="UP001595916">
    <property type="component" value="Unassembled WGS sequence"/>
</dbReference>
<dbReference type="Gene3D" id="4.10.860.10">
    <property type="entry name" value="UVR domain"/>
    <property type="match status" value="1"/>
</dbReference>
<dbReference type="PANTHER" id="PTHR38430:SF1">
    <property type="entry name" value="PROTEIN-ARGININE KINASE ACTIVATOR PROTEIN"/>
    <property type="match status" value="1"/>
</dbReference>
<dbReference type="SUPFAM" id="SSF46600">
    <property type="entry name" value="C-terminal UvrC-binding domain of UvrB"/>
    <property type="match status" value="1"/>
</dbReference>
<dbReference type="PIRSF" id="PIRSF015034">
    <property type="entry name" value="YacH"/>
    <property type="match status" value="1"/>
</dbReference>
<dbReference type="EMBL" id="JBHSHL010000051">
    <property type="protein sequence ID" value="MFC4805516.1"/>
    <property type="molecule type" value="Genomic_DNA"/>
</dbReference>
<dbReference type="InterPro" id="IPR025542">
    <property type="entry name" value="YacH"/>
</dbReference>
<dbReference type="Pfam" id="PF02151">
    <property type="entry name" value="UVR"/>
    <property type="match status" value="1"/>
</dbReference>
<gene>
    <name evidence="2" type="ORF">ACFO4R_10580</name>
</gene>
<dbReference type="PANTHER" id="PTHR38430">
    <property type="entry name" value="PROTEIN-ARGININE KINASE ACTIVATOR PROTEIN"/>
    <property type="match status" value="1"/>
</dbReference>
<evidence type="ECO:0000259" key="1">
    <source>
        <dbReference type="PROSITE" id="PS50151"/>
    </source>
</evidence>
<evidence type="ECO:0000313" key="2">
    <source>
        <dbReference type="EMBL" id="MFC4805516.1"/>
    </source>
</evidence>
<dbReference type="PROSITE" id="PS50151">
    <property type="entry name" value="UVR"/>
    <property type="match status" value="1"/>
</dbReference>
<dbReference type="InterPro" id="IPR036876">
    <property type="entry name" value="UVR_dom_sf"/>
</dbReference>
<dbReference type="RefSeq" id="WP_379789084.1">
    <property type="nucleotide sequence ID" value="NZ_JBHSHL010000051.1"/>
</dbReference>
<feature type="domain" description="UVR" evidence="1">
    <location>
        <begin position="127"/>
        <end position="162"/>
    </location>
</feature>
<protein>
    <submittedName>
        <fullName evidence="2">UvrB/UvrC motif-containing protein</fullName>
    </submittedName>
</protein>
<comment type="caution">
    <text evidence="2">The sequence shown here is derived from an EMBL/GenBank/DDBJ whole genome shotgun (WGS) entry which is preliminary data.</text>
</comment>
<proteinExistence type="predicted"/>
<dbReference type="InterPro" id="IPR001943">
    <property type="entry name" value="UVR_dom"/>
</dbReference>
<reference evidence="3" key="1">
    <citation type="journal article" date="2019" name="Int. J. Syst. Evol. Microbiol.">
        <title>The Global Catalogue of Microorganisms (GCM) 10K type strain sequencing project: providing services to taxonomists for standard genome sequencing and annotation.</title>
        <authorList>
            <consortium name="The Broad Institute Genomics Platform"/>
            <consortium name="The Broad Institute Genome Sequencing Center for Infectious Disease"/>
            <person name="Wu L."/>
            <person name="Ma J."/>
        </authorList>
    </citation>
    <scope>NUCLEOTIDE SEQUENCE [LARGE SCALE GENOMIC DNA]</scope>
    <source>
        <strain evidence="3">CCUG 46385</strain>
    </source>
</reference>
<accession>A0ABV9QP81</accession>
<organism evidence="2 3">
    <name type="scientific">Filifactor villosus</name>
    <dbReference type="NCBI Taxonomy" id="29374"/>
    <lineage>
        <taxon>Bacteria</taxon>
        <taxon>Bacillati</taxon>
        <taxon>Bacillota</taxon>
        <taxon>Clostridia</taxon>
        <taxon>Peptostreptococcales</taxon>
        <taxon>Filifactoraceae</taxon>
        <taxon>Filifactor</taxon>
    </lineage>
</organism>
<keyword evidence="3" id="KW-1185">Reference proteome</keyword>
<sequence>MLCQHCHEREATIHMTQNINGKVTELAICSQCAKEKKIQLPFMDDFGFSGLFSNFFTGGREINGVQTILCPTCNSSLERFRQMGLLGCEDCYDTFSKEIEPLIIEVQGTDTNEGKTPLQEVGETDEEPALKALKQQLEEAVRSENYELAAKLRDEIREKEGRGEK</sequence>
<evidence type="ECO:0000313" key="3">
    <source>
        <dbReference type="Proteomes" id="UP001595916"/>
    </source>
</evidence>
<name>A0ABV9QP81_9FIRM</name>